<dbReference type="GO" id="GO:0016706">
    <property type="term" value="F:2-oxoglutarate-dependent dioxygenase activity"/>
    <property type="evidence" value="ECO:0007669"/>
    <property type="project" value="UniProtKB-ARBA"/>
</dbReference>
<dbReference type="PANTHER" id="PTHR20883">
    <property type="entry name" value="PHYTANOYL-COA DIOXYGENASE DOMAIN CONTAINING 1"/>
    <property type="match status" value="1"/>
</dbReference>
<proteinExistence type="predicted"/>
<dbReference type="SUPFAM" id="SSF51197">
    <property type="entry name" value="Clavaminate synthase-like"/>
    <property type="match status" value="1"/>
</dbReference>
<keyword evidence="3" id="KW-0223">Dioxygenase</keyword>
<sequence length="271" mass="30744">MKRSFNEHGFVVFDDFYTENECQALIDRMRYLVDTRDTTNLGTFLTIKDKGHDDNHFLLDSGDKISFFLEKTAKAEDVATKQGIFDNLNKVGHALHDLDPVFDNFSRKPELEQLVHILGNTNPILLQSMFIFKSAKVGGEVVPHQDGGFLFTEPESVTGFWVALQDANINNGCLLVEDGGHKGPLRHRYFEQNNKLESEQLDNAPFSELTLPLEVKQGSLIAFHGRLPHASCANVSDKSRYAYAMHIINGDCHYPEDNWLKRSDELPLRGF</sequence>
<dbReference type="EMBL" id="QZEI01000022">
    <property type="protein sequence ID" value="RLV60064.1"/>
    <property type="molecule type" value="Genomic_DNA"/>
</dbReference>
<name>A0A3L8PXN6_9GAMM</name>
<evidence type="ECO:0000313" key="3">
    <source>
        <dbReference type="EMBL" id="RLV60064.1"/>
    </source>
</evidence>
<keyword evidence="3" id="KW-0560">Oxidoreductase</keyword>
<organism evidence="3 4">
    <name type="scientific">Parashewanella curva</name>
    <dbReference type="NCBI Taxonomy" id="2338552"/>
    <lineage>
        <taxon>Bacteria</taxon>
        <taxon>Pseudomonadati</taxon>
        <taxon>Pseudomonadota</taxon>
        <taxon>Gammaproteobacteria</taxon>
        <taxon>Alteromonadales</taxon>
        <taxon>Shewanellaceae</taxon>
        <taxon>Parashewanella</taxon>
    </lineage>
</organism>
<dbReference type="InterPro" id="IPR008775">
    <property type="entry name" value="Phytyl_CoA_dOase-like"/>
</dbReference>
<keyword evidence="2" id="KW-0408">Iron</keyword>
<keyword evidence="1" id="KW-0479">Metal-binding</keyword>
<dbReference type="PANTHER" id="PTHR20883:SF15">
    <property type="entry name" value="PHYTANOYL-COA DIOXYGENASE DOMAIN-CONTAINING PROTEIN 1"/>
    <property type="match status" value="1"/>
</dbReference>
<dbReference type="GO" id="GO:0005506">
    <property type="term" value="F:iron ion binding"/>
    <property type="evidence" value="ECO:0007669"/>
    <property type="project" value="UniProtKB-ARBA"/>
</dbReference>
<comment type="caution">
    <text evidence="3">The sequence shown here is derived from an EMBL/GenBank/DDBJ whole genome shotgun (WGS) entry which is preliminary data.</text>
</comment>
<accession>A0A3L8PXN6</accession>
<protein>
    <submittedName>
        <fullName evidence="3">Phytanoyl-CoA dioxygenase family protein</fullName>
    </submittedName>
</protein>
<keyword evidence="4" id="KW-1185">Reference proteome</keyword>
<dbReference type="Gene3D" id="2.60.120.620">
    <property type="entry name" value="q2cbj1_9rhob like domain"/>
    <property type="match status" value="1"/>
</dbReference>
<reference evidence="3 4" key="1">
    <citation type="submission" date="2018-09" db="EMBL/GenBank/DDBJ databases">
        <title>Phylogeny of the Shewanellaceae, and recommendation for two new genera, Pseudoshewanella and Parashewanella.</title>
        <authorList>
            <person name="Wang G."/>
        </authorList>
    </citation>
    <scope>NUCLEOTIDE SEQUENCE [LARGE SCALE GENOMIC DNA]</scope>
    <source>
        <strain evidence="3 4">C51</strain>
    </source>
</reference>
<dbReference type="AlphaFoldDB" id="A0A3L8PXN6"/>
<evidence type="ECO:0000313" key="4">
    <source>
        <dbReference type="Proteomes" id="UP000281474"/>
    </source>
</evidence>
<evidence type="ECO:0000256" key="1">
    <source>
        <dbReference type="ARBA" id="ARBA00022723"/>
    </source>
</evidence>
<dbReference type="Pfam" id="PF05721">
    <property type="entry name" value="PhyH"/>
    <property type="match status" value="1"/>
</dbReference>
<dbReference type="OrthoDB" id="9791262at2"/>
<evidence type="ECO:0000256" key="2">
    <source>
        <dbReference type="ARBA" id="ARBA00023004"/>
    </source>
</evidence>
<dbReference type="Proteomes" id="UP000281474">
    <property type="component" value="Unassembled WGS sequence"/>
</dbReference>
<gene>
    <name evidence="3" type="ORF">D5018_09020</name>
</gene>